<feature type="compositionally biased region" description="Low complexity" evidence="6">
    <location>
        <begin position="408"/>
        <end position="421"/>
    </location>
</feature>
<feature type="region of interest" description="Disordered" evidence="6">
    <location>
        <begin position="352"/>
        <end position="378"/>
    </location>
</feature>
<dbReference type="InterPro" id="IPR036612">
    <property type="entry name" value="KH_dom_type_1_sf"/>
</dbReference>
<dbReference type="Proteomes" id="UP000095282">
    <property type="component" value="Unplaced"/>
</dbReference>
<evidence type="ECO:0000256" key="3">
    <source>
        <dbReference type="ARBA" id="ARBA00023242"/>
    </source>
</evidence>
<feature type="region of interest" description="Disordered" evidence="6">
    <location>
        <begin position="177"/>
        <end position="196"/>
    </location>
</feature>
<name>A0A1I7U0A3_9PELO</name>
<feature type="domain" description="K Homology" evidence="7">
    <location>
        <begin position="8"/>
        <end position="79"/>
    </location>
</feature>
<dbReference type="STRING" id="1561998.A0A1I7U0A3"/>
<dbReference type="CDD" id="cd00105">
    <property type="entry name" value="KH-I"/>
    <property type="match status" value="1"/>
</dbReference>
<keyword evidence="2" id="KW-0677">Repeat</keyword>
<accession>A0A1I7U0A3</accession>
<dbReference type="GO" id="GO:0005634">
    <property type="term" value="C:nucleus"/>
    <property type="evidence" value="ECO:0007669"/>
    <property type="project" value="UniProtKB-SubCell"/>
</dbReference>
<evidence type="ECO:0000313" key="9">
    <source>
        <dbReference type="WBParaSite" id="Csp11.Scaffold629.g13571.t1"/>
    </source>
</evidence>
<dbReference type="WBParaSite" id="Csp11.Scaffold629.g13571.t1">
    <property type="protein sequence ID" value="Csp11.Scaffold629.g13571.t1"/>
    <property type="gene ID" value="Csp11.Scaffold629.g13571"/>
</dbReference>
<dbReference type="GO" id="GO:0006355">
    <property type="term" value="P:regulation of DNA-templated transcription"/>
    <property type="evidence" value="ECO:0007669"/>
    <property type="project" value="InterPro"/>
</dbReference>
<dbReference type="Pfam" id="PF00013">
    <property type="entry name" value="KH_1"/>
    <property type="match status" value="2"/>
</dbReference>
<dbReference type="Gene3D" id="3.30.1370.10">
    <property type="entry name" value="K Homology domain, type 1"/>
    <property type="match status" value="2"/>
</dbReference>
<dbReference type="GO" id="GO:0003723">
    <property type="term" value="F:RNA binding"/>
    <property type="evidence" value="ECO:0007669"/>
    <property type="project" value="UniProtKB-UniRule"/>
</dbReference>
<dbReference type="SMART" id="SM00322">
    <property type="entry name" value="KH"/>
    <property type="match status" value="2"/>
</dbReference>
<dbReference type="PANTHER" id="PTHR10288">
    <property type="entry name" value="KH DOMAIN CONTAINING RNA BINDING PROTEIN"/>
    <property type="match status" value="1"/>
</dbReference>
<evidence type="ECO:0000313" key="8">
    <source>
        <dbReference type="Proteomes" id="UP000095282"/>
    </source>
</evidence>
<keyword evidence="4" id="KW-0694">RNA-binding</keyword>
<reference evidence="9" key="1">
    <citation type="submission" date="2016-11" db="UniProtKB">
        <authorList>
            <consortium name="WormBaseParasite"/>
        </authorList>
    </citation>
    <scope>IDENTIFICATION</scope>
</reference>
<dbReference type="Pfam" id="PF09005">
    <property type="entry name" value="FUBP_C"/>
    <property type="match status" value="1"/>
</dbReference>
<keyword evidence="8" id="KW-1185">Reference proteome</keyword>
<dbReference type="eggNOG" id="KOG1676">
    <property type="taxonomic scope" value="Eukaryota"/>
</dbReference>
<protein>
    <submittedName>
        <fullName evidence="9">KH domain-containing protein</fullName>
    </submittedName>
</protein>
<feature type="region of interest" description="Disordered" evidence="6">
    <location>
        <begin position="403"/>
        <end position="433"/>
    </location>
</feature>
<proteinExistence type="predicted"/>
<feature type="coiled-coil region" evidence="5">
    <location>
        <begin position="284"/>
        <end position="319"/>
    </location>
</feature>
<evidence type="ECO:0000256" key="1">
    <source>
        <dbReference type="ARBA" id="ARBA00004123"/>
    </source>
</evidence>
<evidence type="ECO:0000256" key="4">
    <source>
        <dbReference type="PROSITE-ProRule" id="PRU00117"/>
    </source>
</evidence>
<dbReference type="InterPro" id="IPR015096">
    <property type="entry name" value="FUBP_C"/>
</dbReference>
<dbReference type="PROSITE" id="PS50084">
    <property type="entry name" value="KH_TYPE_1"/>
    <property type="match status" value="2"/>
</dbReference>
<evidence type="ECO:0000256" key="2">
    <source>
        <dbReference type="ARBA" id="ARBA00022737"/>
    </source>
</evidence>
<sequence>MCANGPVATMSLQIKVPRVTVGAIMGLQGKNIKRLSDETGTKIQFMSDDDPKLMERTLSIIGHKSKVQVAAQLIRAIVETNNESSHAPVSLFYLSIPSSKCGLVIGRGGETIKQINIESGAHCELTREGNEDPNEKTFVIRGTDYQVEHAKHLIGIKVGDIPPNTPFAYANQLQHPMPTQYPMQSQPQMQQQNPMQQAYQQQQMQQKQQPTNVQMWAGQPIIQQAPLQPPHQTQQQQSLINPAYPGPTYPPQPNFAAQQNFAPTGNFQAQQVIQPSSIAAWHQLQQQKQMMQQQQLQQQQIQQQQLQQHQMQQQQLQQQQLLQLQGQQQYGRFDQSSLLTLAGPQLLPQAHQMVQQPQTQSAVHAAAAPAQSPVKSPAAPAEQGLSLYAQYALQVAAESKAQKEAAEKAAASQKAAAAPKATENQSEAKEEGAQDFSEQWYQYYISIGDHGAAEAVRKRIEQLKAEKEKKNAASSSRNGEF</sequence>
<evidence type="ECO:0000256" key="6">
    <source>
        <dbReference type="SAM" id="MobiDB-lite"/>
    </source>
</evidence>
<feature type="region of interest" description="Disordered" evidence="6">
    <location>
        <begin position="227"/>
        <end position="248"/>
    </location>
</feature>
<keyword evidence="5" id="KW-0175">Coiled coil</keyword>
<feature type="domain" description="K Homology" evidence="7">
    <location>
        <begin position="88"/>
        <end position="159"/>
    </location>
</feature>
<dbReference type="SUPFAM" id="SSF54791">
    <property type="entry name" value="Eukaryotic type KH-domain (KH-domain type I)"/>
    <property type="match status" value="2"/>
</dbReference>
<organism evidence="8 9">
    <name type="scientific">Caenorhabditis tropicalis</name>
    <dbReference type="NCBI Taxonomy" id="1561998"/>
    <lineage>
        <taxon>Eukaryota</taxon>
        <taxon>Metazoa</taxon>
        <taxon>Ecdysozoa</taxon>
        <taxon>Nematoda</taxon>
        <taxon>Chromadorea</taxon>
        <taxon>Rhabditida</taxon>
        <taxon>Rhabditina</taxon>
        <taxon>Rhabditomorpha</taxon>
        <taxon>Rhabditoidea</taxon>
        <taxon>Rhabditidae</taxon>
        <taxon>Peloderinae</taxon>
        <taxon>Caenorhabditis</taxon>
    </lineage>
</organism>
<keyword evidence="3" id="KW-0539">Nucleus</keyword>
<evidence type="ECO:0000259" key="7">
    <source>
        <dbReference type="SMART" id="SM00322"/>
    </source>
</evidence>
<comment type="subcellular location">
    <subcellularLocation>
        <location evidence="1">Nucleus</location>
    </subcellularLocation>
</comment>
<evidence type="ECO:0000256" key="5">
    <source>
        <dbReference type="SAM" id="Coils"/>
    </source>
</evidence>
<dbReference type="InterPro" id="IPR004088">
    <property type="entry name" value="KH_dom_type_1"/>
</dbReference>
<dbReference type="InterPro" id="IPR004087">
    <property type="entry name" value="KH_dom"/>
</dbReference>
<feature type="compositionally biased region" description="Low complexity" evidence="6">
    <location>
        <begin position="227"/>
        <end position="237"/>
    </location>
</feature>
<feature type="compositionally biased region" description="Low complexity" evidence="6">
    <location>
        <begin position="357"/>
        <end position="378"/>
    </location>
</feature>
<dbReference type="AlphaFoldDB" id="A0A1I7U0A3"/>